<dbReference type="CDD" id="cd07377">
    <property type="entry name" value="WHTH_GntR"/>
    <property type="match status" value="1"/>
</dbReference>
<reference evidence="5 6" key="1">
    <citation type="submission" date="2019-01" db="EMBL/GenBank/DDBJ databases">
        <authorList>
            <person name="Chen W.-M."/>
        </authorList>
    </citation>
    <scope>NUCLEOTIDE SEQUENCE [LARGE SCALE GENOMIC DNA]</scope>
    <source>
        <strain evidence="5 6">YBJ-36</strain>
    </source>
</reference>
<dbReference type="GO" id="GO:0003700">
    <property type="term" value="F:DNA-binding transcription factor activity"/>
    <property type="evidence" value="ECO:0007669"/>
    <property type="project" value="InterPro"/>
</dbReference>
<evidence type="ECO:0000313" key="6">
    <source>
        <dbReference type="Proteomes" id="UP000282759"/>
    </source>
</evidence>
<dbReference type="InterPro" id="IPR028082">
    <property type="entry name" value="Peripla_BP_I"/>
</dbReference>
<gene>
    <name evidence="5" type="ORF">EOD41_10380</name>
</gene>
<evidence type="ECO:0000256" key="2">
    <source>
        <dbReference type="ARBA" id="ARBA00023125"/>
    </source>
</evidence>
<keyword evidence="6" id="KW-1185">Reference proteome</keyword>
<protein>
    <submittedName>
        <fullName evidence="5">GntR family transcriptional regulator</fullName>
    </submittedName>
</protein>
<accession>A0A437MTV2</accession>
<evidence type="ECO:0000313" key="5">
    <source>
        <dbReference type="EMBL" id="RVU01020.1"/>
    </source>
</evidence>
<dbReference type="SMART" id="SM00345">
    <property type="entry name" value="HTH_GNTR"/>
    <property type="match status" value="1"/>
</dbReference>
<dbReference type="EMBL" id="SACK01000003">
    <property type="protein sequence ID" value="RVU01020.1"/>
    <property type="molecule type" value="Genomic_DNA"/>
</dbReference>
<keyword evidence="1" id="KW-0805">Transcription regulation</keyword>
<dbReference type="PANTHER" id="PTHR38445:SF10">
    <property type="entry name" value="GNTR-FAMILY TRANSCRIPTIONAL REGULATOR"/>
    <property type="match status" value="1"/>
</dbReference>
<feature type="domain" description="HTH gntR-type" evidence="4">
    <location>
        <begin position="16"/>
        <end position="84"/>
    </location>
</feature>
<dbReference type="PANTHER" id="PTHR38445">
    <property type="entry name" value="HTH-TYPE TRANSCRIPTIONAL REPRESSOR YTRA"/>
    <property type="match status" value="1"/>
</dbReference>
<dbReference type="Proteomes" id="UP000282759">
    <property type="component" value="Unassembled WGS sequence"/>
</dbReference>
<evidence type="ECO:0000256" key="3">
    <source>
        <dbReference type="ARBA" id="ARBA00023163"/>
    </source>
</evidence>
<keyword evidence="2" id="KW-0238">DNA-binding</keyword>
<dbReference type="Gene3D" id="1.10.10.10">
    <property type="entry name" value="Winged helix-like DNA-binding domain superfamily/Winged helix DNA-binding domain"/>
    <property type="match status" value="1"/>
</dbReference>
<proteinExistence type="predicted"/>
<dbReference type="AlphaFoldDB" id="A0A437MTV2"/>
<dbReference type="Gene3D" id="3.40.50.2300">
    <property type="match status" value="2"/>
</dbReference>
<keyword evidence="3" id="KW-0804">Transcription</keyword>
<comment type="caution">
    <text evidence="5">The sequence shown here is derived from an EMBL/GenBank/DDBJ whole genome shotgun (WGS) entry which is preliminary data.</text>
</comment>
<dbReference type="PROSITE" id="PS50949">
    <property type="entry name" value="HTH_GNTR"/>
    <property type="match status" value="1"/>
</dbReference>
<dbReference type="SUPFAM" id="SSF53822">
    <property type="entry name" value="Periplasmic binding protein-like I"/>
    <property type="match status" value="1"/>
</dbReference>
<dbReference type="Pfam" id="PF00392">
    <property type="entry name" value="GntR"/>
    <property type="match status" value="1"/>
</dbReference>
<name>A0A437MTV2_9SPHI</name>
<dbReference type="OrthoDB" id="742238at2"/>
<organism evidence="5 6">
    <name type="scientific">Mucilaginibacter limnophilus</name>
    <dbReference type="NCBI Taxonomy" id="1932778"/>
    <lineage>
        <taxon>Bacteria</taxon>
        <taxon>Pseudomonadati</taxon>
        <taxon>Bacteroidota</taxon>
        <taxon>Sphingobacteriia</taxon>
        <taxon>Sphingobacteriales</taxon>
        <taxon>Sphingobacteriaceae</taxon>
        <taxon>Mucilaginibacter</taxon>
    </lineage>
</organism>
<evidence type="ECO:0000259" key="4">
    <source>
        <dbReference type="PROSITE" id="PS50949"/>
    </source>
</evidence>
<dbReference type="InterPro" id="IPR036388">
    <property type="entry name" value="WH-like_DNA-bd_sf"/>
</dbReference>
<dbReference type="SUPFAM" id="SSF46785">
    <property type="entry name" value="Winged helix' DNA-binding domain"/>
    <property type="match status" value="1"/>
</dbReference>
<dbReference type="GO" id="GO:0003677">
    <property type="term" value="F:DNA binding"/>
    <property type="evidence" value="ECO:0007669"/>
    <property type="project" value="UniProtKB-KW"/>
</dbReference>
<evidence type="ECO:0000256" key="1">
    <source>
        <dbReference type="ARBA" id="ARBA00023015"/>
    </source>
</evidence>
<dbReference type="InterPro" id="IPR000524">
    <property type="entry name" value="Tscrpt_reg_HTH_GntR"/>
</dbReference>
<dbReference type="RefSeq" id="WP_127704732.1">
    <property type="nucleotide sequence ID" value="NZ_SACK01000003.1"/>
</dbReference>
<sequence>MRNFLKILSIDEYSITPKYLQLVNDFVAGIENGLVQPGDLLPSINDLSFGLDTSRSTIERFYNELKKSGIIGTIPGKGAYVLDQKLAHQLKILLLFNKLSTHKKIIYDAFAETLKGKAAIDFYVYNNDFHLFKKILTEKMDKGYNKIVVVPYFFDNEDKAAQLLDSIPKDKLIIMDKLMENVTGDYAAIYEDFEADIYKALVNLLNALKKYQTIKIIFPESTYYSKGIIQGFRNFCLDYFFEYEILPDISKEIIQPKTVYINIVEDDLVLLIQRIKKTGYDIGTDVGIISYNETAIKQVILNGITTISTSFETLGAKTAEVVLNNDHEHYAVPFTVNLRASL</sequence>
<dbReference type="InterPro" id="IPR036390">
    <property type="entry name" value="WH_DNA-bd_sf"/>
</dbReference>